<dbReference type="AlphaFoldDB" id="A0A8J2J594"/>
<comment type="caution">
    <text evidence="1">The sequence shown here is derived from an EMBL/GenBank/DDBJ whole genome shotgun (WGS) entry which is preliminary data.</text>
</comment>
<evidence type="ECO:0000313" key="2">
    <source>
        <dbReference type="Proteomes" id="UP000708208"/>
    </source>
</evidence>
<sequence length="241" mass="27929">MEPVPNKSKRMYSNIKIEVQADLKSPSVTKIHTGEALVLQNGDTCVDMPSLVFSILVKNTRDVGALKGFRIVSKSWNEQACHALRTHSFVRLEEKDPDRLKKFRNLLLEGRFFALPSPFQNFHVEASTFSDDTFTTLINLQKLIIINLSVTTPYIEELNWRMFETVYKDNRATIREFSFKETEGWNESTVLLKNKQLELEDNCYQYCSHKDVFLKRDGRRLMEGPGIMCDAKVKSPTDLRR</sequence>
<accession>A0A8J2J594</accession>
<organism evidence="1 2">
    <name type="scientific">Allacma fusca</name>
    <dbReference type="NCBI Taxonomy" id="39272"/>
    <lineage>
        <taxon>Eukaryota</taxon>
        <taxon>Metazoa</taxon>
        <taxon>Ecdysozoa</taxon>
        <taxon>Arthropoda</taxon>
        <taxon>Hexapoda</taxon>
        <taxon>Collembola</taxon>
        <taxon>Symphypleona</taxon>
        <taxon>Sminthuridae</taxon>
        <taxon>Allacma</taxon>
    </lineage>
</organism>
<name>A0A8J2J594_9HEXA</name>
<reference evidence="1" key="1">
    <citation type="submission" date="2021-06" db="EMBL/GenBank/DDBJ databases">
        <authorList>
            <person name="Hodson N. C."/>
            <person name="Mongue J. A."/>
            <person name="Jaron S. K."/>
        </authorList>
    </citation>
    <scope>NUCLEOTIDE SEQUENCE</scope>
</reference>
<evidence type="ECO:0000313" key="1">
    <source>
        <dbReference type="EMBL" id="CAG7650749.1"/>
    </source>
</evidence>
<gene>
    <name evidence="1" type="ORF">AFUS01_LOCUS738</name>
</gene>
<protein>
    <submittedName>
        <fullName evidence="1">Uncharacterized protein</fullName>
    </submittedName>
</protein>
<dbReference type="EMBL" id="CAJVCH010003901">
    <property type="protein sequence ID" value="CAG7650749.1"/>
    <property type="molecule type" value="Genomic_DNA"/>
</dbReference>
<dbReference type="Proteomes" id="UP000708208">
    <property type="component" value="Unassembled WGS sequence"/>
</dbReference>
<proteinExistence type="predicted"/>
<keyword evidence="2" id="KW-1185">Reference proteome</keyword>